<feature type="transmembrane region" description="Helical" evidence="1">
    <location>
        <begin position="302"/>
        <end position="325"/>
    </location>
</feature>
<dbReference type="EMBL" id="BDSA01000029">
    <property type="protein sequence ID" value="GBE63292.1"/>
    <property type="molecule type" value="Genomic_DNA"/>
</dbReference>
<dbReference type="RefSeq" id="XP_028869535.1">
    <property type="nucleotide sequence ID" value="XM_029013702.1"/>
</dbReference>
<evidence type="ECO:0000313" key="3">
    <source>
        <dbReference type="Proteomes" id="UP000236319"/>
    </source>
</evidence>
<dbReference type="OrthoDB" id="365890at2759"/>
<accession>A0A2H6KJX8</accession>
<dbReference type="AlphaFoldDB" id="A0A2H6KJX8"/>
<protein>
    <submittedName>
        <fullName evidence="2">Uncharacterized protein</fullName>
    </submittedName>
</protein>
<evidence type="ECO:0000313" key="2">
    <source>
        <dbReference type="EMBL" id="GBE63292.1"/>
    </source>
</evidence>
<keyword evidence="1" id="KW-0812">Transmembrane</keyword>
<keyword evidence="1" id="KW-1133">Transmembrane helix</keyword>
<proteinExistence type="predicted"/>
<reference evidence="2 3" key="1">
    <citation type="journal article" date="2017" name="BMC Genomics">
        <title>Whole-genome assembly of Babesia ovata and comparative genomics between closely related pathogens.</title>
        <authorList>
            <person name="Yamagishi J."/>
            <person name="Asada M."/>
            <person name="Hakimi H."/>
            <person name="Tanaka T.Q."/>
            <person name="Sugimoto C."/>
            <person name="Kawazu S."/>
        </authorList>
    </citation>
    <scope>NUCLEOTIDE SEQUENCE [LARGE SCALE GENOMIC DNA]</scope>
    <source>
        <strain evidence="2 3">Miyake</strain>
    </source>
</reference>
<gene>
    <name evidence="2" type="ORF">BOVATA_047850</name>
</gene>
<comment type="caution">
    <text evidence="2">The sequence shown here is derived from an EMBL/GenBank/DDBJ whole genome shotgun (WGS) entry which is preliminary data.</text>
</comment>
<keyword evidence="3" id="KW-1185">Reference proteome</keyword>
<sequence>MPNHTGKPCKTPMGFADIETMASHIKTGQHLFNVLHGFCGNTYSPLRKQCAIFNCLLPTPPKTLGDMFAFYYNFLGDWNRNDKRKKHREEPFEQAVKGVNFENPDTDLDITSVFKSTKHSSGKNTPHHDGDLHSLVSCNPTSTAAHPCGPYLRPLSSDLGTMLSKKNADKYLSWIVYVTETFYDLLKKLFDECNKQCGGDKPKCRIANCPTTCTVAKQPTKLNHSDPCKSLVNCKTTLPTLCSYGFTIENPSKLSGIEGASLKRTCNDLCKILETVCHGRSVLADMVVNKIPQFLWEIRKKFSYLLLALWSLSLLYLLHIAVVRLDVLRIRSHLRSPSSHRIAAQSLLAAARVKALANVKYFSP</sequence>
<name>A0A2H6KJX8_9APIC</name>
<organism evidence="2 3">
    <name type="scientific">Babesia ovata</name>
    <dbReference type="NCBI Taxonomy" id="189622"/>
    <lineage>
        <taxon>Eukaryota</taxon>
        <taxon>Sar</taxon>
        <taxon>Alveolata</taxon>
        <taxon>Apicomplexa</taxon>
        <taxon>Aconoidasida</taxon>
        <taxon>Piroplasmida</taxon>
        <taxon>Babesiidae</taxon>
        <taxon>Babesia</taxon>
    </lineage>
</organism>
<keyword evidence="1" id="KW-0472">Membrane</keyword>
<dbReference type="GeneID" id="39877062"/>
<dbReference type="Proteomes" id="UP000236319">
    <property type="component" value="Unassembled WGS sequence"/>
</dbReference>
<evidence type="ECO:0000256" key="1">
    <source>
        <dbReference type="SAM" id="Phobius"/>
    </source>
</evidence>
<dbReference type="VEuPathDB" id="PiroplasmaDB:BOVATA_047850"/>